<feature type="compositionally biased region" description="Polar residues" evidence="1">
    <location>
        <begin position="26"/>
        <end position="37"/>
    </location>
</feature>
<dbReference type="EMBL" id="KV429041">
    <property type="protein sequence ID" value="KZT72419.1"/>
    <property type="molecule type" value="Genomic_DNA"/>
</dbReference>
<dbReference type="AlphaFoldDB" id="A0A165SSB3"/>
<organism evidence="2 3">
    <name type="scientific">Daedalea quercina L-15889</name>
    <dbReference type="NCBI Taxonomy" id="1314783"/>
    <lineage>
        <taxon>Eukaryota</taxon>
        <taxon>Fungi</taxon>
        <taxon>Dikarya</taxon>
        <taxon>Basidiomycota</taxon>
        <taxon>Agaricomycotina</taxon>
        <taxon>Agaricomycetes</taxon>
        <taxon>Polyporales</taxon>
        <taxon>Fomitopsis</taxon>
    </lineage>
</organism>
<proteinExistence type="predicted"/>
<feature type="compositionally biased region" description="Pro residues" evidence="1">
    <location>
        <begin position="59"/>
        <end position="73"/>
    </location>
</feature>
<name>A0A165SSB3_9APHY</name>
<feature type="region of interest" description="Disordered" evidence="1">
    <location>
        <begin position="193"/>
        <end position="353"/>
    </location>
</feature>
<dbReference type="OrthoDB" id="2800948at2759"/>
<feature type="compositionally biased region" description="Pro residues" evidence="1">
    <location>
        <begin position="269"/>
        <end position="281"/>
    </location>
</feature>
<keyword evidence="3" id="KW-1185">Reference proteome</keyword>
<feature type="region of interest" description="Disordered" evidence="1">
    <location>
        <begin position="26"/>
        <end position="135"/>
    </location>
</feature>
<feature type="region of interest" description="Disordered" evidence="1">
    <location>
        <begin position="443"/>
        <end position="465"/>
    </location>
</feature>
<feature type="compositionally biased region" description="Basic and acidic residues" evidence="1">
    <location>
        <begin position="443"/>
        <end position="456"/>
    </location>
</feature>
<dbReference type="Proteomes" id="UP000076727">
    <property type="component" value="Unassembled WGS sequence"/>
</dbReference>
<gene>
    <name evidence="2" type="ORF">DAEQUDRAFT_736189</name>
</gene>
<protein>
    <submittedName>
        <fullName evidence="2">Uncharacterized protein</fullName>
    </submittedName>
</protein>
<evidence type="ECO:0000313" key="2">
    <source>
        <dbReference type="EMBL" id="KZT72419.1"/>
    </source>
</evidence>
<feature type="compositionally biased region" description="Polar residues" evidence="1">
    <location>
        <begin position="74"/>
        <end position="85"/>
    </location>
</feature>
<feature type="compositionally biased region" description="Low complexity" evidence="1">
    <location>
        <begin position="282"/>
        <end position="291"/>
    </location>
</feature>
<evidence type="ECO:0000256" key="1">
    <source>
        <dbReference type="SAM" id="MobiDB-lite"/>
    </source>
</evidence>
<reference evidence="2 3" key="1">
    <citation type="journal article" date="2016" name="Mol. Biol. Evol.">
        <title>Comparative Genomics of Early-Diverging Mushroom-Forming Fungi Provides Insights into the Origins of Lignocellulose Decay Capabilities.</title>
        <authorList>
            <person name="Nagy L.G."/>
            <person name="Riley R."/>
            <person name="Tritt A."/>
            <person name="Adam C."/>
            <person name="Daum C."/>
            <person name="Floudas D."/>
            <person name="Sun H."/>
            <person name="Yadav J.S."/>
            <person name="Pangilinan J."/>
            <person name="Larsson K.H."/>
            <person name="Matsuura K."/>
            <person name="Barry K."/>
            <person name="Labutti K."/>
            <person name="Kuo R."/>
            <person name="Ohm R.A."/>
            <person name="Bhattacharya S.S."/>
            <person name="Shirouzu T."/>
            <person name="Yoshinaga Y."/>
            <person name="Martin F.M."/>
            <person name="Grigoriev I.V."/>
            <person name="Hibbett D.S."/>
        </authorList>
    </citation>
    <scope>NUCLEOTIDE SEQUENCE [LARGE SCALE GENOMIC DNA]</scope>
    <source>
        <strain evidence="2 3">L-15889</strain>
    </source>
</reference>
<evidence type="ECO:0000313" key="3">
    <source>
        <dbReference type="Proteomes" id="UP000076727"/>
    </source>
</evidence>
<sequence>MSVATSTSTPCIMPFPYTYDRPATASAQPFASASTESVLPPAYAESQSSTFDQSDRSPPYSPPYSPRPLPRPPTSTIASVLSPVQSPRPPSAPVDVSLPYNDDLADPVLPPDDAHSFISTNSDSDDCDSEVTLHDGPLRPALELTTTKVLDSTLSPVDPECLSKLDLDLLLTPLDAWADVCYADSVLNDVASEEDRIEGDRGTPPRGPSKSLHAFASSGQSRYISTPHPRPSESGQVAASVEQPERIDDYQAPFSPDGCKIAPRTTNPTSPPPHQSPPASSPLPSASSSRPVLTLASPRPRRGFLSLTTIRSESPPTSESDADEESDGARADDEGDGGLARATDPHAGVRGWTPPRMWTGYEVWVPIADVEEKVTALHLDFSAARHNEKAALELEEAAAAAAVPHRVEFNLRPTSPVPGYPLLFSREPPNPADSVHFFPKREEKCETGKPKREKSLSSRVVGLFR</sequence>
<accession>A0A165SSB3</accession>